<organism evidence="2 3">
    <name type="scientific">Seiridium unicorne</name>
    <dbReference type="NCBI Taxonomy" id="138068"/>
    <lineage>
        <taxon>Eukaryota</taxon>
        <taxon>Fungi</taxon>
        <taxon>Dikarya</taxon>
        <taxon>Ascomycota</taxon>
        <taxon>Pezizomycotina</taxon>
        <taxon>Sordariomycetes</taxon>
        <taxon>Xylariomycetidae</taxon>
        <taxon>Amphisphaeriales</taxon>
        <taxon>Sporocadaceae</taxon>
        <taxon>Seiridium</taxon>
    </lineage>
</organism>
<dbReference type="Proteomes" id="UP001408356">
    <property type="component" value="Unassembled WGS sequence"/>
</dbReference>
<comment type="caution">
    <text evidence="2">The sequence shown here is derived from an EMBL/GenBank/DDBJ whole genome shotgun (WGS) entry which is preliminary data.</text>
</comment>
<feature type="region of interest" description="Disordered" evidence="1">
    <location>
        <begin position="28"/>
        <end position="73"/>
    </location>
</feature>
<keyword evidence="3" id="KW-1185">Reference proteome</keyword>
<accession>A0ABR2UY72</accession>
<feature type="compositionally biased region" description="Polar residues" evidence="1">
    <location>
        <begin position="60"/>
        <end position="72"/>
    </location>
</feature>
<gene>
    <name evidence="2" type="ORF">SUNI508_01208</name>
</gene>
<name>A0ABR2UY72_9PEZI</name>
<sequence>MGRHINGQARPLSRKQLEVIRPAAGAPSFLFPRDRDRLTDRPSGPHLHAGHCHSRHALARQSQSSPIQSNPAQRVPSYQDWTVLAPPPPSAAAVTCVRLHLRLPAAIHHHEPPGVTQYGLSTTTNDVLPVHPLLSTLICIHDSPHLPPLLHPPALFIWNLGHFLVVCILWRISGV</sequence>
<dbReference type="EMBL" id="JARVKF010000330">
    <property type="protein sequence ID" value="KAK9419231.1"/>
    <property type="molecule type" value="Genomic_DNA"/>
</dbReference>
<feature type="compositionally biased region" description="Basic residues" evidence="1">
    <location>
        <begin position="48"/>
        <end position="58"/>
    </location>
</feature>
<evidence type="ECO:0000313" key="3">
    <source>
        <dbReference type="Proteomes" id="UP001408356"/>
    </source>
</evidence>
<proteinExistence type="predicted"/>
<reference evidence="2 3" key="1">
    <citation type="journal article" date="2024" name="J. Plant Pathol.">
        <title>Sequence and assembly of the genome of Seiridium unicorne, isolate CBS 538.82, causal agent of cypress canker disease.</title>
        <authorList>
            <person name="Scali E."/>
            <person name="Rocca G.D."/>
            <person name="Danti R."/>
            <person name="Garbelotto M."/>
            <person name="Barberini S."/>
            <person name="Baroncelli R."/>
            <person name="Emiliani G."/>
        </authorList>
    </citation>
    <scope>NUCLEOTIDE SEQUENCE [LARGE SCALE GENOMIC DNA]</scope>
    <source>
        <strain evidence="2 3">BM-138-508</strain>
    </source>
</reference>
<evidence type="ECO:0000256" key="1">
    <source>
        <dbReference type="SAM" id="MobiDB-lite"/>
    </source>
</evidence>
<protein>
    <submittedName>
        <fullName evidence="2">Uncharacterized protein</fullName>
    </submittedName>
</protein>
<evidence type="ECO:0000313" key="2">
    <source>
        <dbReference type="EMBL" id="KAK9419231.1"/>
    </source>
</evidence>